<dbReference type="InterPro" id="IPR009899">
    <property type="entry name" value="ArdA"/>
</dbReference>
<sequence length="555" mass="64279">MYITIKNPSITDNRMVEFWFPCEEEKLSKVCSDVGIRLSKGMNCFVTDSDDTDFNSVIKDHYCNVDELNFLIKRLDSLEAREKLTFYASAIATGADTMEDFINLTYNTHCYSVISDFSNLNEVGKYVYLNEAGGASVKELEDMDGKAVVEDLIKFSPIKAITSYGVVYQNRNELEIVYDGKHFPCYHWQNEIATLELEVKGEREFLYLPCSESAMEKALMRLEAEHLLECHVALESDCFPDRMLKLIEKENPLSARIDALNDFALHFKKMRSRDGDYFEKLLEYVGPRNLEELKVMLDSMYEFEMFDGIRNAEQYGRYMICDSGHFEYDPNLEDYIDFKRYGQQKIKNECGAFTKRGYITYYGCNRELQNLLFENLGMVVESRKQPLQLKLYMPLKAITYDVENKYGYMEKSEQEEELSADELLSYENEILDAIAKSKIPEEEKRGLMKYYDACDSVNAKVAKYEFTVEEVKGELMGVAVLTLNDALMDKELELMKAEVNGQASDGWAEGFEQREIWVDDKGIYVSFWNSRDWFLKTAKEMGMTEQTQSMGGISI</sequence>
<dbReference type="Proteomes" id="UP000539052">
    <property type="component" value="Unassembled WGS sequence"/>
</dbReference>
<protein>
    <submittedName>
        <fullName evidence="1">Antirestriction protein ArdA</fullName>
    </submittedName>
</protein>
<organism evidence="1 2">
    <name type="scientific">Lacrimispora defluvii</name>
    <dbReference type="NCBI Taxonomy" id="2719233"/>
    <lineage>
        <taxon>Bacteria</taxon>
        <taxon>Bacillati</taxon>
        <taxon>Bacillota</taxon>
        <taxon>Clostridia</taxon>
        <taxon>Lachnospirales</taxon>
        <taxon>Lachnospiraceae</taxon>
        <taxon>Lacrimispora</taxon>
    </lineage>
</organism>
<proteinExistence type="predicted"/>
<dbReference type="RefSeq" id="WP_170823189.1">
    <property type="nucleotide sequence ID" value="NZ_JAAOXG010000045.1"/>
</dbReference>
<evidence type="ECO:0000313" key="1">
    <source>
        <dbReference type="EMBL" id="NNJ32088.1"/>
    </source>
</evidence>
<comment type="caution">
    <text evidence="1">The sequence shown here is derived from an EMBL/GenBank/DDBJ whole genome shotgun (WGS) entry which is preliminary data.</text>
</comment>
<accession>A0ABX1VUK2</accession>
<dbReference type="Pfam" id="PF07275">
    <property type="entry name" value="ArdA"/>
    <property type="match status" value="1"/>
</dbReference>
<dbReference type="Gene3D" id="1.10.10.1190">
    <property type="entry name" value="Antirestriction protein ArdA, domain 3"/>
    <property type="match status" value="1"/>
</dbReference>
<dbReference type="EMBL" id="JAAOXG010000045">
    <property type="protein sequence ID" value="NNJ32088.1"/>
    <property type="molecule type" value="Genomic_DNA"/>
</dbReference>
<reference evidence="1 2" key="1">
    <citation type="submission" date="2020-03" db="EMBL/GenBank/DDBJ databases">
        <title>Genome Sequence of industrial isolate, B5A.</title>
        <authorList>
            <person name="Sharma S."/>
            <person name="Patil P.B."/>
            <person name="Korpole S."/>
        </authorList>
    </citation>
    <scope>NUCLEOTIDE SEQUENCE [LARGE SCALE GENOMIC DNA]</scope>
    <source>
        <strain evidence="1 2">PI-S10-B5A</strain>
    </source>
</reference>
<evidence type="ECO:0000313" key="2">
    <source>
        <dbReference type="Proteomes" id="UP000539052"/>
    </source>
</evidence>
<dbReference type="InterPro" id="IPR041893">
    <property type="entry name" value="ArdA_dom3"/>
</dbReference>
<name>A0ABX1VUK2_9FIRM</name>
<keyword evidence="2" id="KW-1185">Reference proteome</keyword>
<gene>
    <name evidence="1" type="ORF">G9470_20190</name>
</gene>